<dbReference type="AlphaFoldDB" id="A0AAD9T6W0"/>
<dbReference type="PANTHER" id="PTHR37019:SF2">
    <property type="entry name" value="EXPERA DOMAIN-CONTAINING PROTEIN"/>
    <property type="match status" value="1"/>
</dbReference>
<feature type="transmembrane region" description="Helical" evidence="1">
    <location>
        <begin position="12"/>
        <end position="35"/>
    </location>
</feature>
<dbReference type="InterPro" id="IPR056121">
    <property type="entry name" value="DUF7704"/>
</dbReference>
<dbReference type="EMBL" id="JAUBYV010000001">
    <property type="protein sequence ID" value="KAK2629709.1"/>
    <property type="molecule type" value="Genomic_DNA"/>
</dbReference>
<protein>
    <recommendedName>
        <fullName evidence="2">DUF7704 domain-containing protein</fullName>
    </recommendedName>
</protein>
<proteinExistence type="predicted"/>
<sequence>MTSILPPIPRFVFTVFEPISLVAGCLGAWVSAEWFAAEQVPNSARVALSSNSSILAYQLGNCYFLLALVGIGVLYSTTEAKVVHNYVIALWVADISHVGITYWMINHDQKINVADWNSTTWGNIGVTAFLFLVRTGYLLGLFGSDRYPVLPQKKYQ</sequence>
<feature type="domain" description="DUF7704" evidence="2">
    <location>
        <begin position="3"/>
        <end position="143"/>
    </location>
</feature>
<evidence type="ECO:0000259" key="2">
    <source>
        <dbReference type="Pfam" id="PF24803"/>
    </source>
</evidence>
<keyword evidence="1" id="KW-0472">Membrane</keyword>
<evidence type="ECO:0000256" key="1">
    <source>
        <dbReference type="SAM" id="Phobius"/>
    </source>
</evidence>
<keyword evidence="1" id="KW-0812">Transmembrane</keyword>
<evidence type="ECO:0000313" key="3">
    <source>
        <dbReference type="EMBL" id="KAK2629709.1"/>
    </source>
</evidence>
<name>A0AAD9T6W0_9HELO</name>
<keyword evidence="1" id="KW-1133">Transmembrane helix</keyword>
<accession>A0AAD9T6W0</accession>
<organism evidence="3 4">
    <name type="scientific">Diplocarpon rosae</name>
    <dbReference type="NCBI Taxonomy" id="946125"/>
    <lineage>
        <taxon>Eukaryota</taxon>
        <taxon>Fungi</taxon>
        <taxon>Dikarya</taxon>
        <taxon>Ascomycota</taxon>
        <taxon>Pezizomycotina</taxon>
        <taxon>Leotiomycetes</taxon>
        <taxon>Helotiales</taxon>
        <taxon>Drepanopezizaceae</taxon>
        <taxon>Diplocarpon</taxon>
    </lineage>
</organism>
<feature type="transmembrane region" description="Helical" evidence="1">
    <location>
        <begin position="87"/>
        <end position="105"/>
    </location>
</feature>
<feature type="transmembrane region" description="Helical" evidence="1">
    <location>
        <begin position="55"/>
        <end position="75"/>
    </location>
</feature>
<evidence type="ECO:0000313" key="4">
    <source>
        <dbReference type="Proteomes" id="UP001285354"/>
    </source>
</evidence>
<gene>
    <name evidence="3" type="ORF">QTJ16_000529</name>
</gene>
<dbReference type="Proteomes" id="UP001285354">
    <property type="component" value="Unassembled WGS sequence"/>
</dbReference>
<feature type="transmembrane region" description="Helical" evidence="1">
    <location>
        <begin position="125"/>
        <end position="144"/>
    </location>
</feature>
<reference evidence="3" key="1">
    <citation type="submission" date="2023-06" db="EMBL/GenBank/DDBJ databases">
        <title>Draft genome of Marssonina rosae.</title>
        <authorList>
            <person name="Cheng Q."/>
        </authorList>
    </citation>
    <scope>NUCLEOTIDE SEQUENCE</scope>
    <source>
        <strain evidence="3">R4</strain>
    </source>
</reference>
<dbReference type="PANTHER" id="PTHR37019">
    <property type="entry name" value="CHROMOSOME 1, WHOLE GENOME SHOTGUN SEQUENCE"/>
    <property type="match status" value="1"/>
</dbReference>
<dbReference type="Pfam" id="PF24803">
    <property type="entry name" value="DUF7704"/>
    <property type="match status" value="1"/>
</dbReference>
<comment type="caution">
    <text evidence="3">The sequence shown here is derived from an EMBL/GenBank/DDBJ whole genome shotgun (WGS) entry which is preliminary data.</text>
</comment>
<keyword evidence="4" id="KW-1185">Reference proteome</keyword>